<organism evidence="1">
    <name type="scientific">viral metagenome</name>
    <dbReference type="NCBI Taxonomy" id="1070528"/>
    <lineage>
        <taxon>unclassified sequences</taxon>
        <taxon>metagenomes</taxon>
        <taxon>organismal metagenomes</taxon>
    </lineage>
</organism>
<reference evidence="1" key="1">
    <citation type="journal article" date="2020" name="Nature">
        <title>Giant virus diversity and host interactions through global metagenomics.</title>
        <authorList>
            <person name="Schulz F."/>
            <person name="Roux S."/>
            <person name="Paez-Espino D."/>
            <person name="Jungbluth S."/>
            <person name="Walsh D.A."/>
            <person name="Denef V.J."/>
            <person name="McMahon K.D."/>
            <person name="Konstantinidis K.T."/>
            <person name="Eloe-Fadrosh E.A."/>
            <person name="Kyrpides N.C."/>
            <person name="Woyke T."/>
        </authorList>
    </citation>
    <scope>NUCLEOTIDE SEQUENCE</scope>
    <source>
        <strain evidence="1">GVMAG-M-3300027769-26</strain>
    </source>
</reference>
<protein>
    <submittedName>
        <fullName evidence="1">Uncharacterized protein</fullName>
    </submittedName>
</protein>
<dbReference type="AlphaFoldDB" id="A0A6C0L9M4"/>
<evidence type="ECO:0000313" key="1">
    <source>
        <dbReference type="EMBL" id="QHU27679.1"/>
    </source>
</evidence>
<name>A0A6C0L9M4_9ZZZZ</name>
<proteinExistence type="predicted"/>
<dbReference type="EMBL" id="MN740460">
    <property type="protein sequence ID" value="QHU27679.1"/>
    <property type="molecule type" value="Genomic_DNA"/>
</dbReference>
<sequence>MSADYVSYLLINKERINQEHKMYAEFWMRENVRIHQEFPELSSIEKVSKMADEWRSYTETPEYKARLEAGLETGLVNAD</sequence>
<accession>A0A6C0L9M4</accession>